<keyword evidence="2" id="KW-1185">Reference proteome</keyword>
<sequence>TLRQFLKDCKANLEYLRWQSYENSRSFVEVIEEYGKEKQQEIKYGNWKWEQVSGQVGSVTLDVEFRKKNVSYY</sequence>
<accession>A0A9N9P2J5</accession>
<protein>
    <submittedName>
        <fullName evidence="1">13900_t:CDS:1</fullName>
    </submittedName>
</protein>
<dbReference type="AlphaFoldDB" id="A0A9N9P2J5"/>
<evidence type="ECO:0000313" key="1">
    <source>
        <dbReference type="EMBL" id="CAG8782163.1"/>
    </source>
</evidence>
<gene>
    <name evidence="1" type="ORF">AMORRO_LOCUS17416</name>
</gene>
<dbReference type="EMBL" id="CAJVPV010053612">
    <property type="protein sequence ID" value="CAG8782163.1"/>
    <property type="molecule type" value="Genomic_DNA"/>
</dbReference>
<proteinExistence type="predicted"/>
<evidence type="ECO:0000313" key="2">
    <source>
        <dbReference type="Proteomes" id="UP000789342"/>
    </source>
</evidence>
<reference evidence="1" key="1">
    <citation type="submission" date="2021-06" db="EMBL/GenBank/DDBJ databases">
        <authorList>
            <person name="Kallberg Y."/>
            <person name="Tangrot J."/>
            <person name="Rosling A."/>
        </authorList>
    </citation>
    <scope>NUCLEOTIDE SEQUENCE</scope>
    <source>
        <strain evidence="1">CL551</strain>
    </source>
</reference>
<organism evidence="1 2">
    <name type="scientific">Acaulospora morrowiae</name>
    <dbReference type="NCBI Taxonomy" id="94023"/>
    <lineage>
        <taxon>Eukaryota</taxon>
        <taxon>Fungi</taxon>
        <taxon>Fungi incertae sedis</taxon>
        <taxon>Mucoromycota</taxon>
        <taxon>Glomeromycotina</taxon>
        <taxon>Glomeromycetes</taxon>
        <taxon>Diversisporales</taxon>
        <taxon>Acaulosporaceae</taxon>
        <taxon>Acaulospora</taxon>
    </lineage>
</organism>
<feature type="non-terminal residue" evidence="1">
    <location>
        <position position="73"/>
    </location>
</feature>
<dbReference type="OrthoDB" id="2307166at2759"/>
<dbReference type="Proteomes" id="UP000789342">
    <property type="component" value="Unassembled WGS sequence"/>
</dbReference>
<comment type="caution">
    <text evidence="1">The sequence shown here is derived from an EMBL/GenBank/DDBJ whole genome shotgun (WGS) entry which is preliminary data.</text>
</comment>
<feature type="non-terminal residue" evidence="1">
    <location>
        <position position="1"/>
    </location>
</feature>
<name>A0A9N9P2J5_9GLOM</name>